<proteinExistence type="predicted"/>
<evidence type="ECO:0000313" key="2">
    <source>
        <dbReference type="EMBL" id="MCP2363072.1"/>
    </source>
</evidence>
<keyword evidence="3" id="KW-1185">Reference proteome</keyword>
<dbReference type="AlphaFoldDB" id="A0A9X2GSI2"/>
<accession>A0A9X2GSI2</accession>
<evidence type="ECO:0000313" key="3">
    <source>
        <dbReference type="Proteomes" id="UP001139648"/>
    </source>
</evidence>
<organism evidence="2 3">
    <name type="scientific">Nonomuraea thailandensis</name>
    <dbReference type="NCBI Taxonomy" id="1188745"/>
    <lineage>
        <taxon>Bacteria</taxon>
        <taxon>Bacillati</taxon>
        <taxon>Actinomycetota</taxon>
        <taxon>Actinomycetes</taxon>
        <taxon>Streptosporangiales</taxon>
        <taxon>Streptosporangiaceae</taxon>
        <taxon>Nonomuraea</taxon>
    </lineage>
</organism>
<evidence type="ECO:0000256" key="1">
    <source>
        <dbReference type="SAM" id="Coils"/>
    </source>
</evidence>
<name>A0A9X2GSI2_9ACTN</name>
<protein>
    <submittedName>
        <fullName evidence="2">Uncharacterized protein</fullName>
    </submittedName>
</protein>
<reference evidence="2" key="1">
    <citation type="submission" date="2022-06" db="EMBL/GenBank/DDBJ databases">
        <title>Sequencing the genomes of 1000 actinobacteria strains.</title>
        <authorList>
            <person name="Klenk H.-P."/>
        </authorList>
    </citation>
    <scope>NUCLEOTIDE SEQUENCE</scope>
    <source>
        <strain evidence="2">DSM 46694</strain>
    </source>
</reference>
<dbReference type="RefSeq" id="WP_253754391.1">
    <property type="nucleotide sequence ID" value="NZ_BAABKA010000023.1"/>
</dbReference>
<sequence>MTEPYRLAEDIDEFLDGYRLPQDEVPICMRSDLQLRFEQLHRQLEAARRGPAGGDSFAGGAAGGDARRLAEEIEALRQEMSGHVRVFVLQALHRREWRDLLAAHPPRPKDAPADHNTETFPVAVLAACSLKPKLSEEKAGRLIDMITPGQWGALWNTLLELHGSSNPVPFSALASDILSRTSRS</sequence>
<dbReference type="Proteomes" id="UP001139648">
    <property type="component" value="Unassembled WGS sequence"/>
</dbReference>
<gene>
    <name evidence="2" type="ORF">HD597_010092</name>
</gene>
<keyword evidence="1" id="KW-0175">Coiled coil</keyword>
<dbReference type="EMBL" id="JAMZEB010000002">
    <property type="protein sequence ID" value="MCP2363072.1"/>
    <property type="molecule type" value="Genomic_DNA"/>
</dbReference>
<comment type="caution">
    <text evidence="2">The sequence shown here is derived from an EMBL/GenBank/DDBJ whole genome shotgun (WGS) entry which is preliminary data.</text>
</comment>
<feature type="coiled-coil region" evidence="1">
    <location>
        <begin position="30"/>
        <end position="86"/>
    </location>
</feature>